<dbReference type="Gene3D" id="3.10.450.50">
    <property type="match status" value="1"/>
</dbReference>
<dbReference type="KEGG" id="nba:CUN60_08365"/>
<name>A0A2I7N761_9NEIS</name>
<feature type="signal peptide" evidence="1">
    <location>
        <begin position="1"/>
        <end position="16"/>
    </location>
</feature>
<dbReference type="AlphaFoldDB" id="A0A2I7N761"/>
<dbReference type="EMBL" id="CP024847">
    <property type="protein sequence ID" value="AUR52307.1"/>
    <property type="molecule type" value="Genomic_DNA"/>
</dbReference>
<sequence>MKKRVMFTLCASILFAGCNSGTTVNNNAAPACTIPAFNKQTAEQMLTNWGNGLQLYNVNTISDVYLGAGYFTMTYYTPDAILQPTVSPVQREGTQEIYNYFTHFLVTNPIMSIPSPESNVAMDLGCGYGGYVGYYDFLQYAGTDKQKTTNARFTFMYKYMETSFTSSFIVESGSQAGQTISQTNQPGWYIYQQQSSALPIE</sequence>
<protein>
    <recommendedName>
        <fullName evidence="4">Lipoprotein</fullName>
    </recommendedName>
</protein>
<reference evidence="3" key="1">
    <citation type="submission" date="2017-11" db="EMBL/GenBank/DDBJ databases">
        <authorList>
            <person name="Chan K.G."/>
            <person name="Lee L.S."/>
        </authorList>
    </citation>
    <scope>NUCLEOTIDE SEQUENCE [LARGE SCALE GENOMIC DNA]</scope>
    <source>
        <strain evidence="3">DSM 100970</strain>
    </source>
</reference>
<proteinExistence type="predicted"/>
<organism evidence="2 3">
    <name type="scientific">Aquella oligotrophica</name>
    <dbReference type="NCBI Taxonomy" id="2067065"/>
    <lineage>
        <taxon>Bacteria</taxon>
        <taxon>Pseudomonadati</taxon>
        <taxon>Pseudomonadota</taxon>
        <taxon>Betaproteobacteria</taxon>
        <taxon>Neisseriales</taxon>
        <taxon>Neisseriaceae</taxon>
        <taxon>Aquella</taxon>
    </lineage>
</organism>
<evidence type="ECO:0000313" key="3">
    <source>
        <dbReference type="Proteomes" id="UP000236655"/>
    </source>
</evidence>
<keyword evidence="3" id="KW-1185">Reference proteome</keyword>
<gene>
    <name evidence="2" type="ORF">CUN60_08365</name>
</gene>
<evidence type="ECO:0000256" key="1">
    <source>
        <dbReference type="SAM" id="SignalP"/>
    </source>
</evidence>
<accession>A0A2I7N761</accession>
<evidence type="ECO:0008006" key="4">
    <source>
        <dbReference type="Google" id="ProtNLM"/>
    </source>
</evidence>
<dbReference type="Proteomes" id="UP000236655">
    <property type="component" value="Chromosome"/>
</dbReference>
<dbReference type="OrthoDB" id="953853at2"/>
<evidence type="ECO:0000313" key="2">
    <source>
        <dbReference type="EMBL" id="AUR52307.1"/>
    </source>
</evidence>
<keyword evidence="1" id="KW-0732">Signal</keyword>
<dbReference type="RefSeq" id="WP_102951602.1">
    <property type="nucleotide sequence ID" value="NZ_CP024847.1"/>
</dbReference>
<feature type="chain" id="PRO_5014424951" description="Lipoprotein" evidence="1">
    <location>
        <begin position="17"/>
        <end position="201"/>
    </location>
</feature>
<dbReference type="PROSITE" id="PS51257">
    <property type="entry name" value="PROKAR_LIPOPROTEIN"/>
    <property type="match status" value="1"/>
</dbReference>